<protein>
    <submittedName>
        <fullName evidence="1">Uncharacterized protein</fullName>
    </submittedName>
</protein>
<dbReference type="OrthoDB" id="992776at2759"/>
<accession>A0A2T6ZCS6</accession>
<gene>
    <name evidence="1" type="ORF">B9Z19DRAFT_552675</name>
</gene>
<dbReference type="InterPro" id="IPR014729">
    <property type="entry name" value="Rossmann-like_a/b/a_fold"/>
</dbReference>
<dbReference type="EMBL" id="NESQ01000390">
    <property type="protein sequence ID" value="PUU73301.1"/>
    <property type="molecule type" value="Genomic_DNA"/>
</dbReference>
<dbReference type="Gene3D" id="3.40.50.620">
    <property type="entry name" value="HUPs"/>
    <property type="match status" value="1"/>
</dbReference>
<evidence type="ECO:0000313" key="2">
    <source>
        <dbReference type="Proteomes" id="UP000244722"/>
    </source>
</evidence>
<reference evidence="1 2" key="1">
    <citation type="submission" date="2017-04" db="EMBL/GenBank/DDBJ databases">
        <title>Draft genome sequence of Tuber borchii Vittad., a whitish edible truffle.</title>
        <authorList>
            <consortium name="DOE Joint Genome Institute"/>
            <person name="Murat C."/>
            <person name="Kuo A."/>
            <person name="Barry K.W."/>
            <person name="Clum A."/>
            <person name="Dockter R.B."/>
            <person name="Fauchery L."/>
            <person name="Iotti M."/>
            <person name="Kohler A."/>
            <person name="Labutti K."/>
            <person name="Lindquist E.A."/>
            <person name="Lipzen A."/>
            <person name="Ohm R.A."/>
            <person name="Wang M."/>
            <person name="Grigoriev I.V."/>
            <person name="Zambonelli A."/>
            <person name="Martin F.M."/>
        </authorList>
    </citation>
    <scope>NUCLEOTIDE SEQUENCE [LARGE SCALE GENOMIC DNA]</scope>
    <source>
        <strain evidence="1 2">Tbo3840</strain>
    </source>
</reference>
<sequence>MPSNTGADARDLHRAQRMEMILSPITSTPETQRVVRTILSGEYESIVKKAEEGNKRVRNSLVAKDLSGEAQHALEWTIGMVLRDGDTLMVIYAINQDTVEDGGKIVPDDRIAGNLSGLATAIGTSLTPINIPHIPGTASPLSNIWDISESGRERK</sequence>
<comment type="caution">
    <text evidence="1">The sequence shown here is derived from an EMBL/GenBank/DDBJ whole genome shotgun (WGS) entry which is preliminary data.</text>
</comment>
<dbReference type="STRING" id="42251.A0A2T6ZCS6"/>
<dbReference type="AlphaFoldDB" id="A0A2T6ZCS6"/>
<proteinExistence type="predicted"/>
<name>A0A2T6ZCS6_TUBBO</name>
<organism evidence="1 2">
    <name type="scientific">Tuber borchii</name>
    <name type="common">White truffle</name>
    <dbReference type="NCBI Taxonomy" id="42251"/>
    <lineage>
        <taxon>Eukaryota</taxon>
        <taxon>Fungi</taxon>
        <taxon>Dikarya</taxon>
        <taxon>Ascomycota</taxon>
        <taxon>Pezizomycotina</taxon>
        <taxon>Pezizomycetes</taxon>
        <taxon>Pezizales</taxon>
        <taxon>Tuberaceae</taxon>
        <taxon>Tuber</taxon>
    </lineage>
</organism>
<dbReference type="Proteomes" id="UP000244722">
    <property type="component" value="Unassembled WGS sequence"/>
</dbReference>
<keyword evidence="2" id="KW-1185">Reference proteome</keyword>
<evidence type="ECO:0000313" key="1">
    <source>
        <dbReference type="EMBL" id="PUU73301.1"/>
    </source>
</evidence>